<keyword evidence="6" id="KW-0378">Hydrolase</keyword>
<dbReference type="PROSITE" id="PS50893">
    <property type="entry name" value="ABC_TRANSPORTER_2"/>
    <property type="match status" value="1"/>
</dbReference>
<dbReference type="PANTHER" id="PTHR42734:SF17">
    <property type="entry name" value="METAL TRANSPORT SYSTEM ATP-BINDING PROTEIN TM_0124-RELATED"/>
    <property type="match status" value="1"/>
</dbReference>
<dbReference type="AlphaFoldDB" id="A0A841R4N4"/>
<evidence type="ECO:0000313" key="7">
    <source>
        <dbReference type="Proteomes" id="UP000591941"/>
    </source>
</evidence>
<dbReference type="SMART" id="SM00382">
    <property type="entry name" value="AAA"/>
    <property type="match status" value="1"/>
</dbReference>
<name>A0A841R4N4_9FIRM</name>
<proteinExistence type="inferred from homology"/>
<keyword evidence="4 6" id="KW-0067">ATP-binding</keyword>
<dbReference type="EMBL" id="JACHHI010000005">
    <property type="protein sequence ID" value="MBB6478127.1"/>
    <property type="molecule type" value="Genomic_DNA"/>
</dbReference>
<comment type="caution">
    <text evidence="6">The sequence shown here is derived from an EMBL/GenBank/DDBJ whole genome shotgun (WGS) entry which is preliminary data.</text>
</comment>
<dbReference type="Pfam" id="PF00005">
    <property type="entry name" value="ABC_tran"/>
    <property type="match status" value="1"/>
</dbReference>
<feature type="domain" description="ABC transporter" evidence="5">
    <location>
        <begin position="5"/>
        <end position="237"/>
    </location>
</feature>
<accession>A0A841R4N4</accession>
<dbReference type="Proteomes" id="UP000591941">
    <property type="component" value="Unassembled WGS sequence"/>
</dbReference>
<sequence>MNTWITAQNLAFRYDNETVFTDIHFAVEHGGFTLIVGPNGAGKTTLLRLLAGLLTPAEGTITIAGQSPQAWQRAGGIGFVPQHYNQNTASFPATVNEVVDLGFWGTEISHAEQIKQRQAVLTKVGMAEWAHKRIGDLSGGQQQRVMLAQAIAARPALLLLDEPTSGIDYTAGNMLLDLLSNIQAEQQTTIIMVTHDIARALPHADRVLCIDRTLCYDGPPHQFVTSHATGLHMAEVVG</sequence>
<dbReference type="GeneID" id="93486450"/>
<dbReference type="InterPro" id="IPR050153">
    <property type="entry name" value="Metal_Ion_Import_ABC"/>
</dbReference>
<evidence type="ECO:0000256" key="3">
    <source>
        <dbReference type="ARBA" id="ARBA00022741"/>
    </source>
</evidence>
<dbReference type="GO" id="GO:0016887">
    <property type="term" value="F:ATP hydrolysis activity"/>
    <property type="evidence" value="ECO:0007669"/>
    <property type="project" value="InterPro"/>
</dbReference>
<dbReference type="InterPro" id="IPR027417">
    <property type="entry name" value="P-loop_NTPase"/>
</dbReference>
<dbReference type="PANTHER" id="PTHR42734">
    <property type="entry name" value="METAL TRANSPORT SYSTEM ATP-BINDING PROTEIN TM_0124-RELATED"/>
    <property type="match status" value="1"/>
</dbReference>
<evidence type="ECO:0000256" key="2">
    <source>
        <dbReference type="ARBA" id="ARBA00022448"/>
    </source>
</evidence>
<dbReference type="GO" id="GO:0005524">
    <property type="term" value="F:ATP binding"/>
    <property type="evidence" value="ECO:0007669"/>
    <property type="project" value="UniProtKB-KW"/>
</dbReference>
<dbReference type="SUPFAM" id="SSF52540">
    <property type="entry name" value="P-loop containing nucleoside triphosphate hydrolases"/>
    <property type="match status" value="1"/>
</dbReference>
<dbReference type="FunFam" id="3.40.50.300:FF:000134">
    <property type="entry name" value="Iron-enterobactin ABC transporter ATP-binding protein"/>
    <property type="match status" value="1"/>
</dbReference>
<dbReference type="Gene3D" id="3.40.50.300">
    <property type="entry name" value="P-loop containing nucleotide triphosphate hydrolases"/>
    <property type="match status" value="1"/>
</dbReference>
<reference evidence="6 7" key="1">
    <citation type="submission" date="2020-08" db="EMBL/GenBank/DDBJ databases">
        <title>Genomic Encyclopedia of Type Strains, Phase IV (KMG-IV): sequencing the most valuable type-strain genomes for metagenomic binning, comparative biology and taxonomic classification.</title>
        <authorList>
            <person name="Goeker M."/>
        </authorList>
    </citation>
    <scope>NUCLEOTIDE SEQUENCE [LARGE SCALE GENOMIC DNA]</scope>
    <source>
        <strain evidence="6 7">DSM 21255</strain>
    </source>
</reference>
<dbReference type="OrthoDB" id="9806726at2"/>
<dbReference type="EC" id="3.6.3.-" evidence="6"/>
<gene>
    <name evidence="6" type="ORF">HNR45_001188</name>
</gene>
<keyword evidence="3" id="KW-0547">Nucleotide-binding</keyword>
<dbReference type="RefSeq" id="WP_024048111.1">
    <property type="nucleotide sequence ID" value="NZ_CABWNB010000004.1"/>
</dbReference>
<evidence type="ECO:0000313" key="6">
    <source>
        <dbReference type="EMBL" id="MBB6478127.1"/>
    </source>
</evidence>
<evidence type="ECO:0000256" key="1">
    <source>
        <dbReference type="ARBA" id="ARBA00005417"/>
    </source>
</evidence>
<comment type="similarity">
    <text evidence="1">Belongs to the ABC transporter superfamily.</text>
</comment>
<dbReference type="InterPro" id="IPR003593">
    <property type="entry name" value="AAA+_ATPase"/>
</dbReference>
<keyword evidence="2" id="KW-0813">Transport</keyword>
<protein>
    <submittedName>
        <fullName evidence="6">Zinc transport system ATP-binding protein</fullName>
        <ecNumber evidence="6">3.6.3.-</ecNumber>
    </submittedName>
</protein>
<dbReference type="PROSITE" id="PS00211">
    <property type="entry name" value="ABC_TRANSPORTER_1"/>
    <property type="match status" value="1"/>
</dbReference>
<evidence type="ECO:0000256" key="4">
    <source>
        <dbReference type="ARBA" id="ARBA00022840"/>
    </source>
</evidence>
<keyword evidence="7" id="KW-1185">Reference proteome</keyword>
<dbReference type="InterPro" id="IPR003439">
    <property type="entry name" value="ABC_transporter-like_ATP-bd"/>
</dbReference>
<evidence type="ECO:0000259" key="5">
    <source>
        <dbReference type="PROSITE" id="PS50893"/>
    </source>
</evidence>
<organism evidence="6 7">
    <name type="scientific">Negativicoccus succinicivorans</name>
    <dbReference type="NCBI Taxonomy" id="620903"/>
    <lineage>
        <taxon>Bacteria</taxon>
        <taxon>Bacillati</taxon>
        <taxon>Bacillota</taxon>
        <taxon>Negativicutes</taxon>
        <taxon>Veillonellales</taxon>
        <taxon>Veillonellaceae</taxon>
        <taxon>Negativicoccus</taxon>
    </lineage>
</organism>
<dbReference type="InterPro" id="IPR017871">
    <property type="entry name" value="ABC_transporter-like_CS"/>
</dbReference>